<reference evidence="1" key="1">
    <citation type="journal article" date="2020" name="Nature">
        <title>Giant virus diversity and host interactions through global metagenomics.</title>
        <authorList>
            <person name="Schulz F."/>
            <person name="Roux S."/>
            <person name="Paez-Espino D."/>
            <person name="Jungbluth S."/>
            <person name="Walsh D.A."/>
            <person name="Denef V.J."/>
            <person name="McMahon K.D."/>
            <person name="Konstantinidis K.T."/>
            <person name="Eloe-Fadrosh E.A."/>
            <person name="Kyrpides N.C."/>
            <person name="Woyke T."/>
        </authorList>
    </citation>
    <scope>NUCLEOTIDE SEQUENCE</scope>
    <source>
        <strain evidence="1">GVMAG-M-3300017651-5</strain>
    </source>
</reference>
<sequence>MVLTFILIVSGNMTCHDSIALCVCVYTRDDRPSEI</sequence>
<name>A0A6C0BLR4_9ZZZZ</name>
<organism evidence="1">
    <name type="scientific">viral metagenome</name>
    <dbReference type="NCBI Taxonomy" id="1070528"/>
    <lineage>
        <taxon>unclassified sequences</taxon>
        <taxon>metagenomes</taxon>
        <taxon>organismal metagenomes</taxon>
    </lineage>
</organism>
<accession>A0A6C0BLR4</accession>
<proteinExistence type="predicted"/>
<dbReference type="AlphaFoldDB" id="A0A6C0BLR4"/>
<dbReference type="EMBL" id="MN739194">
    <property type="protein sequence ID" value="QHS92980.1"/>
    <property type="molecule type" value="Genomic_DNA"/>
</dbReference>
<evidence type="ECO:0000313" key="1">
    <source>
        <dbReference type="EMBL" id="QHS92980.1"/>
    </source>
</evidence>
<protein>
    <submittedName>
        <fullName evidence="1">Uncharacterized protein</fullName>
    </submittedName>
</protein>